<reference evidence="5 7" key="2">
    <citation type="submission" date="2020-10" db="EMBL/GenBank/DDBJ databases">
        <title>Genome sequencing of Bifidobacterium eulemuris_DSMZ_100216.</title>
        <authorList>
            <person name="Kim J."/>
        </authorList>
    </citation>
    <scope>NUCLEOTIDE SEQUENCE [LARGE SCALE GENOMIC DNA]</scope>
    <source>
        <strain evidence="5 7">DSM 100216</strain>
    </source>
</reference>
<name>A0A261G2N6_9BIFI</name>
<dbReference type="PANTHER" id="PTHR33988">
    <property type="entry name" value="ENDORIBONUCLEASE MAZF-RELATED"/>
    <property type="match status" value="1"/>
</dbReference>
<keyword evidence="2" id="KW-1277">Toxin-antitoxin system</keyword>
<dbReference type="KEGG" id="beu:BE0216_07560"/>
<comment type="similarity">
    <text evidence="1 3">Belongs to the PemK/MazF family.</text>
</comment>
<reference evidence="4 6" key="1">
    <citation type="journal article" date="2017" name="BMC Genomics">
        <title>Comparative genomic and phylogenomic analyses of the Bifidobacteriaceae family.</title>
        <authorList>
            <person name="Lugli G.A."/>
            <person name="Milani C."/>
            <person name="Turroni F."/>
            <person name="Duranti S."/>
            <person name="Mancabelli L."/>
            <person name="Mangifesta M."/>
            <person name="Ferrario C."/>
            <person name="Modesto M."/>
            <person name="Mattarelli P."/>
            <person name="Jiri K."/>
            <person name="van Sinderen D."/>
            <person name="Ventura M."/>
        </authorList>
    </citation>
    <scope>NUCLEOTIDE SEQUENCE [LARGE SCALE GENOMIC DNA]</scope>
    <source>
        <strain evidence="4 6">DSM 100216</strain>
    </source>
</reference>
<keyword evidence="7" id="KW-1185">Reference proteome</keyword>
<evidence type="ECO:0000313" key="6">
    <source>
        <dbReference type="Proteomes" id="UP000216057"/>
    </source>
</evidence>
<sequence length="112" mass="12454">MNGFRRGDVVAADLDPSSGHEQRKRRYLLVVSNESYNRVCNLTMVCPITSTDNGYPLHAEVHPISPDLQIEGFAQAEQLKALDLKSRNAQLVGYVPQDELDVVLELVMACLV</sequence>
<accession>A0A261G2N6</accession>
<dbReference type="PANTHER" id="PTHR33988:SF3">
    <property type="entry name" value="ENDORIBONUCLEASE TOXIN CHPB-RELATED"/>
    <property type="match status" value="1"/>
</dbReference>
<dbReference type="GO" id="GO:0016787">
    <property type="term" value="F:hydrolase activity"/>
    <property type="evidence" value="ECO:0007669"/>
    <property type="project" value="UniProtKB-KW"/>
</dbReference>
<comment type="function">
    <text evidence="3">Toxic component of a type II toxin-antitoxin (TA) system.</text>
</comment>
<evidence type="ECO:0000313" key="5">
    <source>
        <dbReference type="EMBL" id="QOL32326.1"/>
    </source>
</evidence>
<dbReference type="EC" id="3.1.-.-" evidence="3"/>
<evidence type="ECO:0000313" key="7">
    <source>
        <dbReference type="Proteomes" id="UP000593943"/>
    </source>
</evidence>
<dbReference type="GO" id="GO:0016075">
    <property type="term" value="P:rRNA catabolic process"/>
    <property type="evidence" value="ECO:0007669"/>
    <property type="project" value="TreeGrafter"/>
</dbReference>
<proteinExistence type="inferred from homology"/>
<dbReference type="GO" id="GO:0006402">
    <property type="term" value="P:mRNA catabolic process"/>
    <property type="evidence" value="ECO:0007669"/>
    <property type="project" value="TreeGrafter"/>
</dbReference>
<dbReference type="GO" id="GO:0004521">
    <property type="term" value="F:RNA endonuclease activity"/>
    <property type="evidence" value="ECO:0007669"/>
    <property type="project" value="TreeGrafter"/>
</dbReference>
<dbReference type="RefSeq" id="WP_094637506.1">
    <property type="nucleotide sequence ID" value="NZ_CP062938.1"/>
</dbReference>
<evidence type="ECO:0000256" key="1">
    <source>
        <dbReference type="ARBA" id="ARBA00007521"/>
    </source>
</evidence>
<dbReference type="Proteomes" id="UP000593943">
    <property type="component" value="Chromosome"/>
</dbReference>
<organism evidence="4 6">
    <name type="scientific">Bifidobacterium eulemuris</name>
    <dbReference type="NCBI Taxonomy" id="1765219"/>
    <lineage>
        <taxon>Bacteria</taxon>
        <taxon>Bacillati</taxon>
        <taxon>Actinomycetota</taxon>
        <taxon>Actinomycetes</taxon>
        <taxon>Bifidobacteriales</taxon>
        <taxon>Bifidobacteriaceae</taxon>
        <taxon>Bifidobacterium</taxon>
    </lineage>
</organism>
<dbReference type="PIRSF" id="PIRSF033490">
    <property type="entry name" value="MazF"/>
    <property type="match status" value="1"/>
</dbReference>
<dbReference type="SUPFAM" id="SSF50118">
    <property type="entry name" value="Cell growth inhibitor/plasmid maintenance toxic component"/>
    <property type="match status" value="1"/>
</dbReference>
<dbReference type="GO" id="GO:0003677">
    <property type="term" value="F:DNA binding"/>
    <property type="evidence" value="ECO:0007669"/>
    <property type="project" value="InterPro"/>
</dbReference>
<evidence type="ECO:0000256" key="2">
    <source>
        <dbReference type="ARBA" id="ARBA00022649"/>
    </source>
</evidence>
<evidence type="ECO:0000313" key="4">
    <source>
        <dbReference type="EMBL" id="OZG65256.1"/>
    </source>
</evidence>
<keyword evidence="3" id="KW-0378">Hydrolase</keyword>
<dbReference type="AlphaFoldDB" id="A0A261G2N6"/>
<dbReference type="Gene3D" id="2.30.30.110">
    <property type="match status" value="1"/>
</dbReference>
<keyword evidence="3" id="KW-0540">Nuclease</keyword>
<gene>
    <name evidence="5" type="ORF">BE0216_07560</name>
    <name evidence="4" type="ORF">BEUL_1999</name>
</gene>
<dbReference type="InterPro" id="IPR003477">
    <property type="entry name" value="PemK-like"/>
</dbReference>
<dbReference type="Proteomes" id="UP000216057">
    <property type="component" value="Unassembled WGS sequence"/>
</dbReference>
<dbReference type="Pfam" id="PF02452">
    <property type="entry name" value="PemK_toxin"/>
    <property type="match status" value="1"/>
</dbReference>
<dbReference type="EMBL" id="CP062938">
    <property type="protein sequence ID" value="QOL32326.1"/>
    <property type="molecule type" value="Genomic_DNA"/>
</dbReference>
<protein>
    <recommendedName>
        <fullName evidence="3">mRNA interferase</fullName>
        <ecNumber evidence="3">3.1.-.-</ecNumber>
    </recommendedName>
</protein>
<keyword evidence="3" id="KW-0255">Endonuclease</keyword>
<dbReference type="EMBL" id="MWWZ01000012">
    <property type="protein sequence ID" value="OZG65256.1"/>
    <property type="molecule type" value="Genomic_DNA"/>
</dbReference>
<dbReference type="InterPro" id="IPR011067">
    <property type="entry name" value="Plasmid_toxin/cell-grow_inhib"/>
</dbReference>
<dbReference type="OrthoDB" id="9808744at2"/>
<evidence type="ECO:0000256" key="3">
    <source>
        <dbReference type="PIRNR" id="PIRNR033490"/>
    </source>
</evidence>